<dbReference type="OrthoDB" id="44721at2759"/>
<feature type="compositionally biased region" description="Basic and acidic residues" evidence="1">
    <location>
        <begin position="302"/>
        <end position="329"/>
    </location>
</feature>
<protein>
    <submittedName>
        <fullName evidence="2">Uncharacterized protein</fullName>
    </submittedName>
</protein>
<feature type="compositionally biased region" description="Acidic residues" evidence="1">
    <location>
        <begin position="131"/>
        <end position="143"/>
    </location>
</feature>
<dbReference type="AlphaFoldDB" id="A0A1E7EZA7"/>
<feature type="region of interest" description="Disordered" evidence="1">
    <location>
        <begin position="95"/>
        <end position="157"/>
    </location>
</feature>
<keyword evidence="3" id="KW-1185">Reference proteome</keyword>
<reference evidence="2 3" key="1">
    <citation type="submission" date="2016-09" db="EMBL/GenBank/DDBJ databases">
        <title>Extensive genetic diversity and differential bi-allelic expression allows diatom success in the polar Southern Ocean.</title>
        <authorList>
            <consortium name="DOE Joint Genome Institute"/>
            <person name="Mock T."/>
            <person name="Otillar R.P."/>
            <person name="Strauss J."/>
            <person name="Dupont C."/>
            <person name="Frickenhaus S."/>
            <person name="Maumus F."/>
            <person name="Mcmullan M."/>
            <person name="Sanges R."/>
            <person name="Schmutz J."/>
            <person name="Toseland A."/>
            <person name="Valas R."/>
            <person name="Veluchamy A."/>
            <person name="Ward B.J."/>
            <person name="Allen A."/>
            <person name="Barry K."/>
            <person name="Falciatore A."/>
            <person name="Ferrante M."/>
            <person name="Fortunato A.E."/>
            <person name="Gloeckner G."/>
            <person name="Gruber A."/>
            <person name="Hipkin R."/>
            <person name="Janech M."/>
            <person name="Kroth P."/>
            <person name="Leese F."/>
            <person name="Lindquist E."/>
            <person name="Lyon B.R."/>
            <person name="Martin J."/>
            <person name="Mayer C."/>
            <person name="Parker M."/>
            <person name="Quesneville H."/>
            <person name="Raymond J."/>
            <person name="Uhlig C."/>
            <person name="Valentin K.U."/>
            <person name="Worden A.Z."/>
            <person name="Armbrust E.V."/>
            <person name="Bowler C."/>
            <person name="Green B."/>
            <person name="Moulton V."/>
            <person name="Van Oosterhout C."/>
            <person name="Grigoriev I."/>
        </authorList>
    </citation>
    <scope>NUCLEOTIDE SEQUENCE [LARGE SCALE GENOMIC DNA]</scope>
    <source>
        <strain evidence="2 3">CCMP1102</strain>
    </source>
</reference>
<proteinExistence type="predicted"/>
<feature type="compositionally biased region" description="Polar residues" evidence="1">
    <location>
        <begin position="271"/>
        <end position="285"/>
    </location>
</feature>
<dbReference type="SUPFAM" id="SSF50814">
    <property type="entry name" value="Lipocalins"/>
    <property type="match status" value="1"/>
</dbReference>
<feature type="compositionally biased region" description="Acidic residues" evidence="1">
    <location>
        <begin position="289"/>
        <end position="301"/>
    </location>
</feature>
<dbReference type="EMBL" id="KV784369">
    <property type="protein sequence ID" value="OEU11176.1"/>
    <property type="molecule type" value="Genomic_DNA"/>
</dbReference>
<gene>
    <name evidence="2" type="ORF">FRACYDRAFT_246288</name>
</gene>
<feature type="compositionally biased region" description="Low complexity" evidence="1">
    <location>
        <begin position="254"/>
        <end position="270"/>
    </location>
</feature>
<dbReference type="KEGG" id="fcy:FRACYDRAFT_246288"/>
<sequence>MEIIISSLIFVVVGTFAIGYGFGGSTSSSSLSSYLTTIATSLLNRFDETLMSSSLPWWNLYTTIVSSYITIRLFNLFINPILELIASKIYSNNKSNKSAESKSSSLMSSSKRSLSTTSRPVTTKDRSLLSDADDNEQQQDDEQQQQNERRKQKQPIDMTGNYQLILNENFEAFLGTQGVPRMFQSIASKSRPIHRIIHIGSNLSIKIEGIVDTYTEYSIDGPSIITKIRGKPFTDSVTYLTLEELGLKPNPEPTTTTTTNIDTVTANNANPSSDNDYASGDSGTLTADDGNDCNDDNDDNDNDKKRDNKRGSTLDKIKKSLSSKKREIKTNISKGGNLRASKVKRLIQNKSTSSSNSIDEEEDNDSDNETYSIVEEIDSNNKKKRSSSSSSSNGPNTGTICGIKNIKRQDDEKYTLTVHRRFRSLHEIEKSKIEVILHVVYDDSKKDDVIAKQLFERI</sequence>
<dbReference type="InterPro" id="IPR012674">
    <property type="entry name" value="Calycin"/>
</dbReference>
<accession>A0A1E7EZA7</accession>
<evidence type="ECO:0000313" key="2">
    <source>
        <dbReference type="EMBL" id="OEU11176.1"/>
    </source>
</evidence>
<feature type="compositionally biased region" description="Acidic residues" evidence="1">
    <location>
        <begin position="358"/>
        <end position="368"/>
    </location>
</feature>
<feature type="compositionally biased region" description="Low complexity" evidence="1">
    <location>
        <begin position="95"/>
        <end position="119"/>
    </location>
</feature>
<organism evidence="2 3">
    <name type="scientific">Fragilariopsis cylindrus CCMP1102</name>
    <dbReference type="NCBI Taxonomy" id="635003"/>
    <lineage>
        <taxon>Eukaryota</taxon>
        <taxon>Sar</taxon>
        <taxon>Stramenopiles</taxon>
        <taxon>Ochrophyta</taxon>
        <taxon>Bacillariophyta</taxon>
        <taxon>Bacillariophyceae</taxon>
        <taxon>Bacillariophycidae</taxon>
        <taxon>Bacillariales</taxon>
        <taxon>Bacillariaceae</taxon>
        <taxon>Fragilariopsis</taxon>
    </lineage>
</organism>
<dbReference type="InParanoid" id="A0A1E7EZA7"/>
<name>A0A1E7EZA7_9STRA</name>
<dbReference type="Gene3D" id="2.40.128.20">
    <property type="match status" value="1"/>
</dbReference>
<feature type="region of interest" description="Disordered" evidence="1">
    <location>
        <begin position="246"/>
        <end position="402"/>
    </location>
</feature>
<evidence type="ECO:0000313" key="3">
    <source>
        <dbReference type="Proteomes" id="UP000095751"/>
    </source>
</evidence>
<dbReference type="Proteomes" id="UP000095751">
    <property type="component" value="Unassembled WGS sequence"/>
</dbReference>
<evidence type="ECO:0000256" key="1">
    <source>
        <dbReference type="SAM" id="MobiDB-lite"/>
    </source>
</evidence>